<evidence type="ECO:0000259" key="2">
    <source>
        <dbReference type="Pfam" id="PF07950"/>
    </source>
</evidence>
<evidence type="ECO:0000256" key="1">
    <source>
        <dbReference type="SAM" id="Phobius"/>
    </source>
</evidence>
<organism evidence="3 4">
    <name type="scientific">Schizophyllum amplum</name>
    <dbReference type="NCBI Taxonomy" id="97359"/>
    <lineage>
        <taxon>Eukaryota</taxon>
        <taxon>Fungi</taxon>
        <taxon>Dikarya</taxon>
        <taxon>Basidiomycota</taxon>
        <taxon>Agaricomycotina</taxon>
        <taxon>Agaricomycetes</taxon>
        <taxon>Agaricomycetidae</taxon>
        <taxon>Agaricales</taxon>
        <taxon>Schizophyllaceae</taxon>
        <taxon>Schizophyllum</taxon>
    </lineage>
</organism>
<keyword evidence="1" id="KW-0472">Membrane</keyword>
<dbReference type="PANTHER" id="PTHR38409:SF1">
    <property type="entry name" value="MITOCHONDRIAL ADAPTER PROTEIN MCP1"/>
    <property type="match status" value="1"/>
</dbReference>
<feature type="transmembrane region" description="Helical" evidence="1">
    <location>
        <begin position="204"/>
        <end position="222"/>
    </location>
</feature>
<dbReference type="SUPFAM" id="SSF81343">
    <property type="entry name" value="Fumarate reductase respiratory complex transmembrane subunits"/>
    <property type="match status" value="1"/>
</dbReference>
<dbReference type="Proteomes" id="UP000320762">
    <property type="component" value="Unassembled WGS sequence"/>
</dbReference>
<proteinExistence type="predicted"/>
<dbReference type="InterPro" id="IPR012472">
    <property type="entry name" value="MCP1_TM"/>
</dbReference>
<dbReference type="GO" id="GO:0055088">
    <property type="term" value="P:lipid homeostasis"/>
    <property type="evidence" value="ECO:0007669"/>
    <property type="project" value="InterPro"/>
</dbReference>
<name>A0A550CPU6_9AGAR</name>
<feature type="domain" description="Mitochondrial adapter protein MCP1 transmembrane" evidence="2">
    <location>
        <begin position="117"/>
        <end position="209"/>
    </location>
</feature>
<evidence type="ECO:0000313" key="4">
    <source>
        <dbReference type="Proteomes" id="UP000320762"/>
    </source>
</evidence>
<keyword evidence="4" id="KW-1185">Reference proteome</keyword>
<keyword evidence="1" id="KW-0812">Transmembrane</keyword>
<sequence length="247" mass="26628">MNAESSVSGASPTVPSPAVDYLTRVAHITSPFITTFLLIHLAAPISANFGGSSLASNVMLLGREYYQTAMGEKLLVLGPLAAHGLSAVGKRVLSPAGHPPRPATSLLTVSGIASVALLTIHYRTHRVLPAIELAPIYEVGPAELDYEFVKTGLARWPMLNTVLYSGLITAVALHVVDGMGILYNVYVRGGRWRGWWPARRKRQIIAGLALVMPVLTGLVFLAREPVMAFPSTVARYEAAFKELILFQ</sequence>
<reference evidence="3 4" key="1">
    <citation type="journal article" date="2019" name="New Phytol.">
        <title>Comparative genomics reveals unique wood-decay strategies and fruiting body development in the Schizophyllaceae.</title>
        <authorList>
            <person name="Almasi E."/>
            <person name="Sahu N."/>
            <person name="Krizsan K."/>
            <person name="Balint B."/>
            <person name="Kovacs G.M."/>
            <person name="Kiss B."/>
            <person name="Cseklye J."/>
            <person name="Drula E."/>
            <person name="Henrissat B."/>
            <person name="Nagy I."/>
            <person name="Chovatia M."/>
            <person name="Adam C."/>
            <person name="LaButti K."/>
            <person name="Lipzen A."/>
            <person name="Riley R."/>
            <person name="Grigoriev I.V."/>
            <person name="Nagy L.G."/>
        </authorList>
    </citation>
    <scope>NUCLEOTIDE SEQUENCE [LARGE SCALE GENOMIC DNA]</scope>
    <source>
        <strain evidence="3 4">NL-1724</strain>
    </source>
</reference>
<dbReference type="PANTHER" id="PTHR38409">
    <property type="entry name" value="MDM10-COMPLEMENTING PROTEIN 1"/>
    <property type="match status" value="1"/>
</dbReference>
<dbReference type="AlphaFoldDB" id="A0A550CPU6"/>
<protein>
    <recommendedName>
        <fullName evidence="2">Mitochondrial adapter protein MCP1 transmembrane domain-containing protein</fullName>
    </recommendedName>
</protein>
<dbReference type="Pfam" id="PF07950">
    <property type="entry name" value="MCP1_TM"/>
    <property type="match status" value="1"/>
</dbReference>
<keyword evidence="1" id="KW-1133">Transmembrane helix</keyword>
<dbReference type="EMBL" id="VDMD01000003">
    <property type="protein sequence ID" value="TRM66832.1"/>
    <property type="molecule type" value="Genomic_DNA"/>
</dbReference>
<dbReference type="InterPro" id="IPR034804">
    <property type="entry name" value="SQR/QFR_C/D"/>
</dbReference>
<gene>
    <name evidence="3" type="ORF">BD626DRAFT_396909</name>
</gene>
<evidence type="ECO:0000313" key="3">
    <source>
        <dbReference type="EMBL" id="TRM66832.1"/>
    </source>
</evidence>
<feature type="transmembrane region" description="Helical" evidence="1">
    <location>
        <begin position="162"/>
        <end position="183"/>
    </location>
</feature>
<dbReference type="InterPro" id="IPR039960">
    <property type="entry name" value="MCP1"/>
</dbReference>
<dbReference type="OrthoDB" id="10259513at2759"/>
<accession>A0A550CPU6</accession>
<comment type="caution">
    <text evidence="3">The sequence shown here is derived from an EMBL/GenBank/DDBJ whole genome shotgun (WGS) entry which is preliminary data.</text>
</comment>
<dbReference type="GO" id="GO:0016020">
    <property type="term" value="C:membrane"/>
    <property type="evidence" value="ECO:0007669"/>
    <property type="project" value="InterPro"/>
</dbReference>